<protein>
    <recommendedName>
        <fullName evidence="4">AB hydrolase-1 domain-containing protein</fullName>
    </recommendedName>
</protein>
<dbReference type="EMBL" id="KK583296">
    <property type="protein sequence ID" value="KDO21064.1"/>
    <property type="molecule type" value="Genomic_DNA"/>
</dbReference>
<reference evidence="2 3" key="1">
    <citation type="journal article" date="2013" name="PLoS Genet.">
        <title>Distinctive expansion of potential virulence genes in the genome of the oomycete fish pathogen Saprolegnia parasitica.</title>
        <authorList>
            <person name="Jiang R.H."/>
            <person name="de Bruijn I."/>
            <person name="Haas B.J."/>
            <person name="Belmonte R."/>
            <person name="Lobach L."/>
            <person name="Christie J."/>
            <person name="van den Ackerveken G."/>
            <person name="Bottin A."/>
            <person name="Bulone V."/>
            <person name="Diaz-Moreno S.M."/>
            <person name="Dumas B."/>
            <person name="Fan L."/>
            <person name="Gaulin E."/>
            <person name="Govers F."/>
            <person name="Grenville-Briggs L.J."/>
            <person name="Horner N.R."/>
            <person name="Levin J.Z."/>
            <person name="Mammella M."/>
            <person name="Meijer H.J."/>
            <person name="Morris P."/>
            <person name="Nusbaum C."/>
            <person name="Oome S."/>
            <person name="Phillips A.J."/>
            <person name="van Rooyen D."/>
            <person name="Rzeszutek E."/>
            <person name="Saraiva M."/>
            <person name="Secombes C.J."/>
            <person name="Seidl M.F."/>
            <person name="Snel B."/>
            <person name="Stassen J.H."/>
            <person name="Sykes S."/>
            <person name="Tripathy S."/>
            <person name="van den Berg H."/>
            <person name="Vega-Arreguin J.C."/>
            <person name="Wawra S."/>
            <person name="Young S.K."/>
            <person name="Zeng Q."/>
            <person name="Dieguez-Uribeondo J."/>
            <person name="Russ C."/>
            <person name="Tyler B.M."/>
            <person name="van West P."/>
        </authorList>
    </citation>
    <scope>NUCLEOTIDE SEQUENCE [LARGE SCALE GENOMIC DNA]</scope>
    <source>
        <strain evidence="2 3">CBS 223.65</strain>
    </source>
</reference>
<feature type="compositionally biased region" description="Basic residues" evidence="1">
    <location>
        <begin position="1"/>
        <end position="12"/>
    </location>
</feature>
<gene>
    <name evidence="2" type="ORF">SPRG_13857</name>
</gene>
<evidence type="ECO:0000313" key="3">
    <source>
        <dbReference type="Proteomes" id="UP000030745"/>
    </source>
</evidence>
<evidence type="ECO:0008006" key="4">
    <source>
        <dbReference type="Google" id="ProtNLM"/>
    </source>
</evidence>
<dbReference type="RefSeq" id="XP_012208243.1">
    <property type="nucleotide sequence ID" value="XM_012352853.1"/>
</dbReference>
<name>A0A067BRC4_SAPPC</name>
<dbReference type="OrthoDB" id="203189at2759"/>
<dbReference type="InterPro" id="IPR029058">
    <property type="entry name" value="AB_hydrolase_fold"/>
</dbReference>
<dbReference type="AlphaFoldDB" id="A0A067BRC4"/>
<accession>A0A067BRC4</accession>
<organism evidence="2 3">
    <name type="scientific">Saprolegnia parasitica (strain CBS 223.65)</name>
    <dbReference type="NCBI Taxonomy" id="695850"/>
    <lineage>
        <taxon>Eukaryota</taxon>
        <taxon>Sar</taxon>
        <taxon>Stramenopiles</taxon>
        <taxon>Oomycota</taxon>
        <taxon>Saprolegniomycetes</taxon>
        <taxon>Saprolegniales</taxon>
        <taxon>Saprolegniaceae</taxon>
        <taxon>Saprolegnia</taxon>
    </lineage>
</organism>
<evidence type="ECO:0000256" key="1">
    <source>
        <dbReference type="SAM" id="MobiDB-lite"/>
    </source>
</evidence>
<dbReference type="GeneID" id="24135700"/>
<dbReference type="OMA" id="FYVFAHS"/>
<sequence length="164" mass="17565">MEPRRQSTRQKRPASAQVPAQEPPAPKKTKVARTKVAPVVPTKAKVTSGRAVLVVLPGASGTFSKAMHDLVLSQLSDVVVHNAMDERLRWSTRKAAAPANFELVRSCCPSAADLATYGASKFYVFAHSFGNRVLCEMLGANALPDVHGVILSGFPLYGPKNNGK</sequence>
<dbReference type="SUPFAM" id="SSF53474">
    <property type="entry name" value="alpha/beta-Hydrolases"/>
    <property type="match status" value="1"/>
</dbReference>
<dbReference type="KEGG" id="spar:SPRG_13857"/>
<dbReference type="Proteomes" id="UP000030745">
    <property type="component" value="Unassembled WGS sequence"/>
</dbReference>
<proteinExistence type="predicted"/>
<dbReference type="VEuPathDB" id="FungiDB:SPRG_13857"/>
<dbReference type="STRING" id="695850.A0A067BRC4"/>
<evidence type="ECO:0000313" key="2">
    <source>
        <dbReference type="EMBL" id="KDO21064.1"/>
    </source>
</evidence>
<keyword evidence="3" id="KW-1185">Reference proteome</keyword>
<feature type="region of interest" description="Disordered" evidence="1">
    <location>
        <begin position="1"/>
        <end position="36"/>
    </location>
</feature>